<evidence type="ECO:0000313" key="1">
    <source>
        <dbReference type="EMBL" id="KKB47720.1"/>
    </source>
</evidence>
<dbReference type="PATRIC" id="fig|927665.4.peg.4696"/>
<name>A0A0F5IQW5_9BACT</name>
<gene>
    <name evidence="1" type="ORF">HMPREF1535_04577</name>
</gene>
<accession>A0A0F5IQW5</accession>
<organism evidence="1 2">
    <name type="scientific">Parabacteroides goldsteinii DSM 19448 = WAL 12034</name>
    <dbReference type="NCBI Taxonomy" id="927665"/>
    <lineage>
        <taxon>Bacteria</taxon>
        <taxon>Pseudomonadati</taxon>
        <taxon>Bacteroidota</taxon>
        <taxon>Bacteroidia</taxon>
        <taxon>Bacteroidales</taxon>
        <taxon>Tannerellaceae</taxon>
        <taxon>Parabacteroides</taxon>
    </lineage>
</organism>
<sequence length="46" mass="5542">MCFYTEWLFLVVCDSYFVALFQNKLFFIVKVYINACNLLGTRYICK</sequence>
<dbReference type="Proteomes" id="UP000033047">
    <property type="component" value="Unassembled WGS sequence"/>
</dbReference>
<reference evidence="1 2" key="1">
    <citation type="submission" date="2013-04" db="EMBL/GenBank/DDBJ databases">
        <title>The Genome Sequence of Parabacteroides goldsteinii DSM 19448.</title>
        <authorList>
            <consortium name="The Broad Institute Genomics Platform"/>
            <person name="Earl A."/>
            <person name="Ward D."/>
            <person name="Feldgarden M."/>
            <person name="Gevers D."/>
            <person name="Martens E."/>
            <person name="Sakamoto M."/>
            <person name="Benno Y."/>
            <person name="Song Y."/>
            <person name="Liu C."/>
            <person name="Lee J."/>
            <person name="Bolanos M."/>
            <person name="Vaisanen M.L."/>
            <person name="Finegold S.M."/>
            <person name="Walker B."/>
            <person name="Young S."/>
            <person name="Zeng Q."/>
            <person name="Gargeya S."/>
            <person name="Fitzgerald M."/>
            <person name="Haas B."/>
            <person name="Abouelleil A."/>
            <person name="Allen A.W."/>
            <person name="Alvarado L."/>
            <person name="Arachchi H.M."/>
            <person name="Berlin A.M."/>
            <person name="Chapman S.B."/>
            <person name="Gainer-Dewar J."/>
            <person name="Goldberg J."/>
            <person name="Griggs A."/>
            <person name="Gujja S."/>
            <person name="Hansen M."/>
            <person name="Howarth C."/>
            <person name="Imamovic A."/>
            <person name="Ireland A."/>
            <person name="Larimer J."/>
            <person name="McCowan C."/>
            <person name="Murphy C."/>
            <person name="Pearson M."/>
            <person name="Poon T.W."/>
            <person name="Priest M."/>
            <person name="Roberts A."/>
            <person name="Saif S."/>
            <person name="Shea T."/>
            <person name="Sisk P."/>
            <person name="Sykes S."/>
            <person name="Wortman J."/>
            <person name="Nusbaum C."/>
            <person name="Birren B."/>
        </authorList>
    </citation>
    <scope>NUCLEOTIDE SEQUENCE [LARGE SCALE GENOMIC DNA]</scope>
    <source>
        <strain evidence="1 2">DSM 19448</strain>
    </source>
</reference>
<dbReference type="EMBL" id="AQHV01000025">
    <property type="protein sequence ID" value="KKB47720.1"/>
    <property type="molecule type" value="Genomic_DNA"/>
</dbReference>
<comment type="caution">
    <text evidence="1">The sequence shown here is derived from an EMBL/GenBank/DDBJ whole genome shotgun (WGS) entry which is preliminary data.</text>
</comment>
<dbReference type="HOGENOM" id="CLU_3186769_0_0_10"/>
<dbReference type="STRING" id="927665.HMPREF1535_04577"/>
<dbReference type="AlphaFoldDB" id="A0A0F5IQW5"/>
<protein>
    <submittedName>
        <fullName evidence="1">Uncharacterized protein</fullName>
    </submittedName>
</protein>
<evidence type="ECO:0000313" key="2">
    <source>
        <dbReference type="Proteomes" id="UP000033047"/>
    </source>
</evidence>
<proteinExistence type="predicted"/>